<gene>
    <name evidence="1" type="ORF">K3174_09315</name>
</gene>
<keyword evidence="2" id="KW-1185">Reference proteome</keyword>
<accession>A0ABS7J5Z6</accession>
<evidence type="ECO:0000313" key="2">
    <source>
        <dbReference type="Proteomes" id="UP000755104"/>
    </source>
</evidence>
<dbReference type="EMBL" id="JAIGNO010000005">
    <property type="protein sequence ID" value="MBX7482732.1"/>
    <property type="molecule type" value="Genomic_DNA"/>
</dbReference>
<organism evidence="1 2">
    <name type="scientific">Qipengyuania qiaonensis</name>
    <dbReference type="NCBI Taxonomy" id="2867240"/>
    <lineage>
        <taxon>Bacteria</taxon>
        <taxon>Pseudomonadati</taxon>
        <taxon>Pseudomonadota</taxon>
        <taxon>Alphaproteobacteria</taxon>
        <taxon>Sphingomonadales</taxon>
        <taxon>Erythrobacteraceae</taxon>
        <taxon>Qipengyuania</taxon>
    </lineage>
</organism>
<dbReference type="Proteomes" id="UP000755104">
    <property type="component" value="Unassembled WGS sequence"/>
</dbReference>
<evidence type="ECO:0000313" key="1">
    <source>
        <dbReference type="EMBL" id="MBX7482732.1"/>
    </source>
</evidence>
<proteinExistence type="predicted"/>
<reference evidence="1 2" key="1">
    <citation type="submission" date="2021-08" db="EMBL/GenBank/DDBJ databases">
        <title>Comparative Genomics Analysis of the Genus Qipengyuania Reveals Extensive Genetic Diversity and Metabolic Versatility, Including the Description of Fifteen Novel Species.</title>
        <authorList>
            <person name="Liu Y."/>
        </authorList>
    </citation>
    <scope>NUCLEOTIDE SEQUENCE [LARGE SCALE GENOMIC DNA]</scope>
    <source>
        <strain evidence="1 2">6D47A</strain>
    </source>
</reference>
<dbReference type="RefSeq" id="WP_221557999.1">
    <property type="nucleotide sequence ID" value="NZ_JAIGNO010000005.1"/>
</dbReference>
<name>A0ABS7J5Z6_9SPHN</name>
<evidence type="ECO:0008006" key="3">
    <source>
        <dbReference type="Google" id="ProtNLM"/>
    </source>
</evidence>
<comment type="caution">
    <text evidence="1">The sequence shown here is derived from an EMBL/GenBank/DDBJ whole genome shotgun (WGS) entry which is preliminary data.</text>
</comment>
<protein>
    <recommendedName>
        <fullName evidence="3">DUF600 family protein</fullName>
    </recommendedName>
</protein>
<sequence length="136" mass="15838">MTFETAQIQVVQSVATDFATDTWVHAIVDLEILEFPDGYDIDVQAILITRDNGQLASRQFQLSQPTRDAVAKLYRQRKEEAGDKFGGFVLRIDHPGRYRFDFRYEKPKRLSGVWDAERQAYFDNYLEHYRAEVGAQ</sequence>